<keyword evidence="4 7" id="KW-1133">Transmembrane helix</keyword>
<reference evidence="9 10" key="1">
    <citation type="submission" date="2020-02" db="EMBL/GenBank/DDBJ databases">
        <title>Whole-genome analyses of novel actinobacteria.</title>
        <authorList>
            <person name="Sahin N."/>
        </authorList>
    </citation>
    <scope>NUCLEOTIDE SEQUENCE [LARGE SCALE GENOMIC DNA]</scope>
    <source>
        <strain evidence="9 10">A7024</strain>
    </source>
</reference>
<evidence type="ECO:0000256" key="5">
    <source>
        <dbReference type="ARBA" id="ARBA00023010"/>
    </source>
</evidence>
<dbReference type="PANTHER" id="PTHR30371">
    <property type="entry name" value="SEC-INDEPENDENT PROTEIN TRANSLOCASE PROTEIN TATC"/>
    <property type="match status" value="1"/>
</dbReference>
<dbReference type="HAMAP" id="MF_00902">
    <property type="entry name" value="TatC"/>
    <property type="match status" value="1"/>
</dbReference>
<comment type="subcellular location">
    <subcellularLocation>
        <location evidence="7">Cell membrane</location>
        <topology evidence="7">Multi-pass membrane protein</topology>
    </subcellularLocation>
    <subcellularLocation>
        <location evidence="1">Membrane</location>
        <topology evidence="1">Multi-pass membrane protein</topology>
    </subcellularLocation>
</comment>
<evidence type="ECO:0000256" key="4">
    <source>
        <dbReference type="ARBA" id="ARBA00022989"/>
    </source>
</evidence>
<dbReference type="PRINTS" id="PR01840">
    <property type="entry name" value="TATCFAMILY"/>
</dbReference>
<evidence type="ECO:0000256" key="7">
    <source>
        <dbReference type="HAMAP-Rule" id="MF_00902"/>
    </source>
</evidence>
<evidence type="ECO:0000256" key="6">
    <source>
        <dbReference type="ARBA" id="ARBA00023136"/>
    </source>
</evidence>
<feature type="compositionally biased region" description="Basic and acidic residues" evidence="8">
    <location>
        <begin position="313"/>
        <end position="324"/>
    </location>
</feature>
<comment type="subunit">
    <text evidence="7">The Tat system comprises two distinct complexes: a TatABC complex, containing multiple copies of TatA, TatB and TatC subunits, and a separate TatA complex, containing only TatA subunits. Substrates initially bind to the TatABC complex, which probably triggers association of the separate TatA complex to form the active translocon.</text>
</comment>
<dbReference type="RefSeq" id="WP_165235308.1">
    <property type="nucleotide sequence ID" value="NZ_JAAKZV010000031.1"/>
</dbReference>
<keyword evidence="3 7" id="KW-0653">Protein transport</keyword>
<dbReference type="Pfam" id="PF00902">
    <property type="entry name" value="TatC"/>
    <property type="match status" value="1"/>
</dbReference>
<evidence type="ECO:0000313" key="9">
    <source>
        <dbReference type="EMBL" id="NGN64283.1"/>
    </source>
</evidence>
<accession>A0A6G4TWU0</accession>
<evidence type="ECO:0000256" key="8">
    <source>
        <dbReference type="SAM" id="MobiDB-lite"/>
    </source>
</evidence>
<gene>
    <name evidence="7 9" type="primary">tatC</name>
    <name evidence="9" type="ORF">G5C51_10255</name>
</gene>
<protein>
    <recommendedName>
        <fullName evidence="7">Sec-independent protein translocase protein TatC</fullName>
    </recommendedName>
</protein>
<name>A0A6G4TWU0_9ACTN</name>
<evidence type="ECO:0000313" key="10">
    <source>
        <dbReference type="Proteomes" id="UP000481583"/>
    </source>
</evidence>
<organism evidence="9 10">
    <name type="scientific">Streptomyces coryli</name>
    <dbReference type="NCBI Taxonomy" id="1128680"/>
    <lineage>
        <taxon>Bacteria</taxon>
        <taxon>Bacillati</taxon>
        <taxon>Actinomycetota</taxon>
        <taxon>Actinomycetes</taxon>
        <taxon>Kitasatosporales</taxon>
        <taxon>Streptomycetaceae</taxon>
        <taxon>Streptomyces</taxon>
    </lineage>
</organism>
<keyword evidence="10" id="KW-1185">Reference proteome</keyword>
<keyword evidence="6 7" id="KW-0472">Membrane</keyword>
<keyword evidence="7" id="KW-0813">Transport</keyword>
<dbReference type="AlphaFoldDB" id="A0A6G4TWU0"/>
<dbReference type="EMBL" id="JAAKZV010000031">
    <property type="protein sequence ID" value="NGN64283.1"/>
    <property type="molecule type" value="Genomic_DNA"/>
</dbReference>
<comment type="function">
    <text evidence="7">Part of the twin-arginine translocation (Tat) system that transports large folded proteins containing a characteristic twin-arginine motif in their signal peptide across membranes. Together with TatB, TatC is part of a receptor directly interacting with Tat signal peptides.</text>
</comment>
<dbReference type="InterPro" id="IPR002033">
    <property type="entry name" value="TatC"/>
</dbReference>
<feature type="region of interest" description="Disordered" evidence="8">
    <location>
        <begin position="294"/>
        <end position="324"/>
    </location>
</feature>
<evidence type="ECO:0000256" key="1">
    <source>
        <dbReference type="ARBA" id="ARBA00004141"/>
    </source>
</evidence>
<comment type="caution">
    <text evidence="9">The sequence shown here is derived from an EMBL/GenBank/DDBJ whole genome shotgun (WGS) entry which is preliminary data.</text>
</comment>
<feature type="transmembrane region" description="Helical" evidence="7">
    <location>
        <begin position="183"/>
        <end position="204"/>
    </location>
</feature>
<feature type="transmembrane region" description="Helical" evidence="7">
    <location>
        <begin position="240"/>
        <end position="261"/>
    </location>
</feature>
<proteinExistence type="inferred from homology"/>
<dbReference type="Proteomes" id="UP000481583">
    <property type="component" value="Unassembled WGS sequence"/>
</dbReference>
<keyword evidence="7" id="KW-1003">Cell membrane</keyword>
<feature type="transmembrane region" description="Helical" evidence="7">
    <location>
        <begin position="32"/>
        <end position="51"/>
    </location>
</feature>
<dbReference type="PANTHER" id="PTHR30371:SF0">
    <property type="entry name" value="SEC-INDEPENDENT PROTEIN TRANSLOCASE PROTEIN TATC, CHLOROPLASTIC-RELATED"/>
    <property type="match status" value="1"/>
</dbReference>
<comment type="similarity">
    <text evidence="7">Belongs to the TatC family.</text>
</comment>
<sequence>MLKVARRSEREDRDPEGRMPLAEHLRELRNRLAKALLAIVLVTIVAAFFYMDIVDFFTKPVLDSVGCSQSFEQLAKMEEGERCAQITINGLLTPFTLALKVSLMAGLVLASPIWLYQLWAFLAPGLHRHEKKYALSFVAAGFPLFLLGGLFAYLVLPTTASVLIEFTPFGVDNLLPLDDLLDLIVRMVVVFGLSFEMPLLLVMLNIGGVITGRRMIGWWRGMIMGITVFAAIATPSTDPLTMLALALPIVILYFGASFFSLANDRRRDRIEAAKTDPDEAEDLDLPEDVGDVETVAAAPVLPEQSTGSSDDDGPARRNGYDDIT</sequence>
<dbReference type="GO" id="GO:0065002">
    <property type="term" value="P:intracellular protein transmembrane transport"/>
    <property type="evidence" value="ECO:0007669"/>
    <property type="project" value="TreeGrafter"/>
</dbReference>
<dbReference type="GO" id="GO:0009977">
    <property type="term" value="F:proton motive force dependent protein transmembrane transporter activity"/>
    <property type="evidence" value="ECO:0007669"/>
    <property type="project" value="TreeGrafter"/>
</dbReference>
<evidence type="ECO:0000256" key="2">
    <source>
        <dbReference type="ARBA" id="ARBA00022692"/>
    </source>
</evidence>
<feature type="transmembrane region" description="Helical" evidence="7">
    <location>
        <begin position="101"/>
        <end position="122"/>
    </location>
</feature>
<keyword evidence="5 7" id="KW-0811">Translocation</keyword>
<dbReference type="GO" id="GO:0043953">
    <property type="term" value="P:protein transport by the Tat complex"/>
    <property type="evidence" value="ECO:0007669"/>
    <property type="project" value="UniProtKB-UniRule"/>
</dbReference>
<feature type="transmembrane region" description="Helical" evidence="7">
    <location>
        <begin position="134"/>
        <end position="156"/>
    </location>
</feature>
<dbReference type="NCBIfam" id="TIGR00945">
    <property type="entry name" value="tatC"/>
    <property type="match status" value="1"/>
</dbReference>
<keyword evidence="2 7" id="KW-0812">Transmembrane</keyword>
<evidence type="ECO:0000256" key="3">
    <source>
        <dbReference type="ARBA" id="ARBA00022927"/>
    </source>
</evidence>
<dbReference type="GO" id="GO:0033281">
    <property type="term" value="C:TAT protein transport complex"/>
    <property type="evidence" value="ECO:0007669"/>
    <property type="project" value="UniProtKB-UniRule"/>
</dbReference>
<feature type="transmembrane region" description="Helical" evidence="7">
    <location>
        <begin position="216"/>
        <end position="234"/>
    </location>
</feature>